<organism evidence="3 4">
    <name type="scientific">Steccherinum ochraceum</name>
    <dbReference type="NCBI Taxonomy" id="92696"/>
    <lineage>
        <taxon>Eukaryota</taxon>
        <taxon>Fungi</taxon>
        <taxon>Dikarya</taxon>
        <taxon>Basidiomycota</taxon>
        <taxon>Agaricomycotina</taxon>
        <taxon>Agaricomycetes</taxon>
        <taxon>Polyporales</taxon>
        <taxon>Steccherinaceae</taxon>
        <taxon>Steccherinum</taxon>
    </lineage>
</organism>
<proteinExistence type="predicted"/>
<keyword evidence="1" id="KW-1133">Transmembrane helix</keyword>
<protein>
    <recommendedName>
        <fullName evidence="2">DUF6534 domain-containing protein</fullName>
    </recommendedName>
</protein>
<gene>
    <name evidence="3" type="ORF">EIP91_011191</name>
</gene>
<dbReference type="Proteomes" id="UP000292702">
    <property type="component" value="Unassembled WGS sequence"/>
</dbReference>
<dbReference type="AlphaFoldDB" id="A0A4R0R551"/>
<reference evidence="3 4" key="1">
    <citation type="submission" date="2018-11" db="EMBL/GenBank/DDBJ databases">
        <title>Genome assembly of Steccherinum ochraceum LE-BIN_3174, the white-rot fungus of the Steccherinaceae family (The Residual Polyporoid clade, Polyporales, Basidiomycota).</title>
        <authorList>
            <person name="Fedorova T.V."/>
            <person name="Glazunova O.A."/>
            <person name="Landesman E.O."/>
            <person name="Moiseenko K.V."/>
            <person name="Psurtseva N.V."/>
            <person name="Savinova O.S."/>
            <person name="Shakhova N.V."/>
            <person name="Tyazhelova T.V."/>
            <person name="Vasina D.V."/>
        </authorList>
    </citation>
    <scope>NUCLEOTIDE SEQUENCE [LARGE SCALE GENOMIC DNA]</scope>
    <source>
        <strain evidence="3 4">LE-BIN_3174</strain>
    </source>
</reference>
<evidence type="ECO:0000259" key="2">
    <source>
        <dbReference type="Pfam" id="PF20152"/>
    </source>
</evidence>
<keyword evidence="1" id="KW-0812">Transmembrane</keyword>
<dbReference type="InterPro" id="IPR045339">
    <property type="entry name" value="DUF6534"/>
</dbReference>
<keyword evidence="1" id="KW-0472">Membrane</keyword>
<dbReference type="PANTHER" id="PTHR40465">
    <property type="entry name" value="CHROMOSOME 1, WHOLE GENOME SHOTGUN SEQUENCE"/>
    <property type="match status" value="1"/>
</dbReference>
<dbReference type="OrthoDB" id="2953893at2759"/>
<feature type="transmembrane region" description="Helical" evidence="1">
    <location>
        <begin position="12"/>
        <end position="36"/>
    </location>
</feature>
<dbReference type="PANTHER" id="PTHR40465:SF1">
    <property type="entry name" value="DUF6534 DOMAIN-CONTAINING PROTEIN"/>
    <property type="match status" value="1"/>
</dbReference>
<feature type="domain" description="DUF6534" evidence="2">
    <location>
        <begin position="186"/>
        <end position="227"/>
    </location>
</feature>
<accession>A0A4R0R551</accession>
<feature type="transmembrane region" description="Helical" evidence="1">
    <location>
        <begin position="90"/>
        <end position="113"/>
    </location>
</feature>
<feature type="transmembrane region" description="Helical" evidence="1">
    <location>
        <begin position="119"/>
        <end position="141"/>
    </location>
</feature>
<comment type="caution">
    <text evidence="3">The sequence shown here is derived from an EMBL/GenBank/DDBJ whole genome shotgun (WGS) entry which is preliminary data.</text>
</comment>
<dbReference type="Pfam" id="PF20152">
    <property type="entry name" value="DUF6534"/>
    <property type="match status" value="1"/>
</dbReference>
<sequence length="227" mass="25190">MVKGDLDVPSFLTPLLLMMFLNWALFGVLTVQLYIYHLAFQTDRVYESVLVGIVYCLEILQVALSTHDACYLFALEWGDTSHLGDIQTRWFSVPILTGAIGCIAQCFYAYRIYQLGKTVWIAGLVVVTVALASGSSIWAGLDARAINRLTFCMSYAFLVGSSLSDSAFKDTSTPVFKAAMVWLSTTALCDLLIASCMSYYLHEARKSSPVRRTKAVLARLIVYTVET</sequence>
<evidence type="ECO:0000313" key="4">
    <source>
        <dbReference type="Proteomes" id="UP000292702"/>
    </source>
</evidence>
<keyword evidence="4" id="KW-1185">Reference proteome</keyword>
<dbReference type="EMBL" id="RWJN01000703">
    <property type="protein sequence ID" value="TCD59915.1"/>
    <property type="molecule type" value="Genomic_DNA"/>
</dbReference>
<feature type="non-terminal residue" evidence="3">
    <location>
        <position position="227"/>
    </location>
</feature>
<name>A0A4R0R551_9APHY</name>
<evidence type="ECO:0000256" key="1">
    <source>
        <dbReference type="SAM" id="Phobius"/>
    </source>
</evidence>
<evidence type="ECO:0000313" key="3">
    <source>
        <dbReference type="EMBL" id="TCD59915.1"/>
    </source>
</evidence>
<feature type="transmembrane region" description="Helical" evidence="1">
    <location>
        <begin position="180"/>
        <end position="202"/>
    </location>
</feature>